<feature type="compositionally biased region" description="Basic and acidic residues" evidence="7">
    <location>
        <begin position="406"/>
        <end position="420"/>
    </location>
</feature>
<dbReference type="Gene3D" id="4.10.280.10">
    <property type="entry name" value="Helix-loop-helix DNA-binding domain"/>
    <property type="match status" value="1"/>
</dbReference>
<evidence type="ECO:0000256" key="7">
    <source>
        <dbReference type="SAM" id="MobiDB-lite"/>
    </source>
</evidence>
<comment type="subunit">
    <text evidence="2">Homodimer.</text>
</comment>
<feature type="compositionally biased region" description="Polar residues" evidence="7">
    <location>
        <begin position="119"/>
        <end position="130"/>
    </location>
</feature>
<dbReference type="GO" id="GO:0005634">
    <property type="term" value="C:nucleus"/>
    <property type="evidence" value="ECO:0007669"/>
    <property type="project" value="UniProtKB-SubCell"/>
</dbReference>
<dbReference type="GO" id="GO:0000978">
    <property type="term" value="F:RNA polymerase II cis-regulatory region sequence-specific DNA binding"/>
    <property type="evidence" value="ECO:0007669"/>
    <property type="project" value="TreeGrafter"/>
</dbReference>
<feature type="compositionally biased region" description="Polar residues" evidence="7">
    <location>
        <begin position="230"/>
        <end position="249"/>
    </location>
</feature>
<dbReference type="PROSITE" id="PS50888">
    <property type="entry name" value="BHLH"/>
    <property type="match status" value="1"/>
</dbReference>
<evidence type="ECO:0000256" key="2">
    <source>
        <dbReference type="ARBA" id="ARBA00011738"/>
    </source>
</evidence>
<keyword evidence="4" id="KW-0238">DNA-binding</keyword>
<evidence type="ECO:0000256" key="6">
    <source>
        <dbReference type="ARBA" id="ARBA00023242"/>
    </source>
</evidence>
<feature type="compositionally biased region" description="Low complexity" evidence="7">
    <location>
        <begin position="213"/>
        <end position="222"/>
    </location>
</feature>
<feature type="compositionally biased region" description="Basic and acidic residues" evidence="7">
    <location>
        <begin position="102"/>
        <end position="118"/>
    </location>
</feature>
<feature type="region of interest" description="Disordered" evidence="7">
    <location>
        <begin position="102"/>
        <end position="182"/>
    </location>
</feature>
<dbReference type="SMART" id="SM00353">
    <property type="entry name" value="HLH"/>
    <property type="match status" value="1"/>
</dbReference>
<dbReference type="PANTHER" id="PTHR16223:SF238">
    <property type="entry name" value="TRANSCRIPTION FACTOR BHLH114"/>
    <property type="match status" value="1"/>
</dbReference>
<dbReference type="Proteomes" id="UP000077755">
    <property type="component" value="Chromosome 3"/>
</dbReference>
<dbReference type="GO" id="GO:0000981">
    <property type="term" value="F:DNA-binding transcription factor activity, RNA polymerase II-specific"/>
    <property type="evidence" value="ECO:0007669"/>
    <property type="project" value="TreeGrafter"/>
</dbReference>
<keyword evidence="3" id="KW-0805">Transcription regulation</keyword>
<dbReference type="InterPro" id="IPR045239">
    <property type="entry name" value="bHLH95_bHLH"/>
</dbReference>
<evidence type="ECO:0000256" key="1">
    <source>
        <dbReference type="ARBA" id="ARBA00004123"/>
    </source>
</evidence>
<dbReference type="InterPro" id="IPR036638">
    <property type="entry name" value="HLH_DNA-bd_sf"/>
</dbReference>
<dbReference type="KEGG" id="dcr:108211138"/>
<dbReference type="CDD" id="cd11393">
    <property type="entry name" value="bHLH_AtbHLH_like"/>
    <property type="match status" value="1"/>
</dbReference>
<dbReference type="InterPro" id="IPR011598">
    <property type="entry name" value="bHLH_dom"/>
</dbReference>
<reference evidence="8" key="2">
    <citation type="submission" date="2022-03" db="EMBL/GenBank/DDBJ databases">
        <title>Draft title - Genomic analysis of global carrot germplasm unveils the trajectory of domestication and the origin of high carotenoid orange carrot.</title>
        <authorList>
            <person name="Iorizzo M."/>
            <person name="Ellison S."/>
            <person name="Senalik D."/>
            <person name="Macko-Podgorni A."/>
            <person name="Grzebelus D."/>
            <person name="Bostan H."/>
            <person name="Rolling W."/>
            <person name="Curaba J."/>
            <person name="Simon P."/>
        </authorList>
    </citation>
    <scope>NUCLEOTIDE SEQUENCE</scope>
    <source>
        <tissue evidence="8">Leaf</tissue>
    </source>
</reference>
<organism evidence="8 9">
    <name type="scientific">Daucus carota subsp. sativus</name>
    <name type="common">Carrot</name>
    <dbReference type="NCBI Taxonomy" id="79200"/>
    <lineage>
        <taxon>Eukaryota</taxon>
        <taxon>Viridiplantae</taxon>
        <taxon>Streptophyta</taxon>
        <taxon>Embryophyta</taxon>
        <taxon>Tracheophyta</taxon>
        <taxon>Spermatophyta</taxon>
        <taxon>Magnoliopsida</taxon>
        <taxon>eudicotyledons</taxon>
        <taxon>Gunneridae</taxon>
        <taxon>Pentapetalae</taxon>
        <taxon>asterids</taxon>
        <taxon>campanulids</taxon>
        <taxon>Apiales</taxon>
        <taxon>Apiaceae</taxon>
        <taxon>Apioideae</taxon>
        <taxon>Scandiceae</taxon>
        <taxon>Daucinae</taxon>
        <taxon>Daucus</taxon>
        <taxon>Daucus sect. Daucus</taxon>
    </lineage>
</organism>
<comment type="subcellular location">
    <subcellularLocation>
        <location evidence="1">Nucleus</location>
    </subcellularLocation>
</comment>
<reference evidence="8" key="1">
    <citation type="journal article" date="2016" name="Nat. Genet.">
        <title>A high-quality carrot genome assembly provides new insights into carotenoid accumulation and asterid genome evolution.</title>
        <authorList>
            <person name="Iorizzo M."/>
            <person name="Ellison S."/>
            <person name="Senalik D."/>
            <person name="Zeng P."/>
            <person name="Satapoomin P."/>
            <person name="Huang J."/>
            <person name="Bowman M."/>
            <person name="Iovene M."/>
            <person name="Sanseverino W."/>
            <person name="Cavagnaro P."/>
            <person name="Yildiz M."/>
            <person name="Macko-Podgorni A."/>
            <person name="Moranska E."/>
            <person name="Grzebelus E."/>
            <person name="Grzebelus D."/>
            <person name="Ashrafi H."/>
            <person name="Zheng Z."/>
            <person name="Cheng S."/>
            <person name="Spooner D."/>
            <person name="Van Deynze A."/>
            <person name="Simon P."/>
        </authorList>
    </citation>
    <scope>NUCLEOTIDE SEQUENCE</scope>
    <source>
        <tissue evidence="8">Leaf</tissue>
    </source>
</reference>
<dbReference type="GO" id="GO:0046983">
    <property type="term" value="F:protein dimerization activity"/>
    <property type="evidence" value="ECO:0007669"/>
    <property type="project" value="InterPro"/>
</dbReference>
<keyword evidence="9" id="KW-1185">Reference proteome</keyword>
<feature type="region of interest" description="Disordered" evidence="7">
    <location>
        <begin position="308"/>
        <end position="348"/>
    </location>
</feature>
<feature type="region of interest" description="Disordered" evidence="7">
    <location>
        <begin position="399"/>
        <end position="420"/>
    </location>
</feature>
<dbReference type="Gramene" id="KZN01248">
    <property type="protein sequence ID" value="KZN01248"/>
    <property type="gene ID" value="DCAR_010002"/>
</dbReference>
<dbReference type="InterPro" id="IPR045843">
    <property type="entry name" value="IND-like"/>
</dbReference>
<dbReference type="AlphaFoldDB" id="A0A166AHA6"/>
<evidence type="ECO:0000313" key="8">
    <source>
        <dbReference type="EMBL" id="WOG92039.1"/>
    </source>
</evidence>
<evidence type="ECO:0000256" key="4">
    <source>
        <dbReference type="ARBA" id="ARBA00023125"/>
    </source>
</evidence>
<evidence type="ECO:0000256" key="3">
    <source>
        <dbReference type="ARBA" id="ARBA00023015"/>
    </source>
</evidence>
<feature type="region of interest" description="Disordered" evidence="7">
    <location>
        <begin position="1"/>
        <end position="35"/>
    </location>
</feature>
<dbReference type="SUPFAM" id="SSF47459">
    <property type="entry name" value="HLH, helix-loop-helix DNA-binding domain"/>
    <property type="match status" value="1"/>
</dbReference>
<keyword evidence="5" id="KW-0804">Transcription</keyword>
<feature type="compositionally biased region" description="Low complexity" evidence="7">
    <location>
        <begin position="10"/>
        <end position="29"/>
    </location>
</feature>
<sequence length="454" mass="50622">MGDEEFQIGSGSWSQRSRSSRCSSPSSTSTYAWPTQVGNVMKSPALLLNTNDSSNSVSANLFQDSHKQPLHQDNPNLHLMGLGLSTQPLDWNQHFRRGIEKSDENSSFRSMLQDDHDQLSSNAPNFQQAEQPWPPRTQKMMMYSSSSAGTDSEGAFPSLNPSQLMSTGHHHHHHLNPNTIDHHLDSSLSMQYHNSPSTTSMLPGLLGYEINHQPQQQQQQQQSAPFDTRSPMTNFNSFPTSYGMNSSSTSDHDPQQLIMQPNSWQAPNNKPQNQLHLSNNAPFWNASAAAPIINHDVRSNFFPSLQMQSASSTFDEKPKKSSSSETSNKRPRNETPSAMPAKARKEKMGDRITALQQLVSPFGKTDTASVLSEAIEYIKFLHEQVSVLSNAYMKSGAPIQQQQQQKCDKSKDSEGQKQDLRSRGLCLVPVSSTFPVTHETTVDFWNPTFGGTFR</sequence>
<dbReference type="OrthoDB" id="673975at2759"/>
<keyword evidence="6" id="KW-0539">Nucleus</keyword>
<evidence type="ECO:0000313" key="9">
    <source>
        <dbReference type="Proteomes" id="UP000077755"/>
    </source>
</evidence>
<dbReference type="PANTHER" id="PTHR16223">
    <property type="entry name" value="TRANSCRIPTION FACTOR BHLH83-RELATED"/>
    <property type="match status" value="1"/>
</dbReference>
<gene>
    <name evidence="8" type="ORF">DCAR_0311295</name>
</gene>
<feature type="region of interest" description="Disordered" evidence="7">
    <location>
        <begin position="213"/>
        <end position="256"/>
    </location>
</feature>
<dbReference type="FunFam" id="4.10.280.10:FF:000032">
    <property type="entry name" value="Transcription factor bHLH123 family"/>
    <property type="match status" value="1"/>
</dbReference>
<accession>A0A166AHA6</accession>
<protein>
    <submittedName>
        <fullName evidence="8">Uncharacterized protein</fullName>
    </submittedName>
</protein>
<dbReference type="EMBL" id="CP093345">
    <property type="protein sequence ID" value="WOG92039.1"/>
    <property type="molecule type" value="Genomic_DNA"/>
</dbReference>
<proteinExistence type="predicted"/>
<name>A0A166AHA6_DAUCS</name>
<evidence type="ECO:0000256" key="5">
    <source>
        <dbReference type="ARBA" id="ARBA00023163"/>
    </source>
</evidence>